<protein>
    <recommendedName>
        <fullName evidence="6">Phosphofructokinase</fullName>
    </recommendedName>
</protein>
<dbReference type="InterPro" id="IPR002173">
    <property type="entry name" value="Carboh/pur_kinase_PfkB_CS"/>
</dbReference>
<dbReference type="PANTHER" id="PTHR46566:SF2">
    <property type="entry name" value="ATP-DEPENDENT 6-PHOSPHOFRUCTOKINASE ISOZYME 2"/>
    <property type="match status" value="1"/>
</dbReference>
<keyword evidence="3" id="KW-0547">Nucleotide-binding</keyword>
<evidence type="ECO:0000256" key="4">
    <source>
        <dbReference type="ARBA" id="ARBA00022777"/>
    </source>
</evidence>
<dbReference type="PANTHER" id="PTHR46566">
    <property type="entry name" value="1-PHOSPHOFRUCTOKINASE-RELATED"/>
    <property type="match status" value="1"/>
</dbReference>
<dbReference type="AlphaFoldDB" id="A0A4R1YKV2"/>
<evidence type="ECO:0000256" key="3">
    <source>
        <dbReference type="ARBA" id="ARBA00022741"/>
    </source>
</evidence>
<dbReference type="OrthoDB" id="9801219at2"/>
<evidence type="ECO:0000256" key="2">
    <source>
        <dbReference type="ARBA" id="ARBA00022679"/>
    </source>
</evidence>
<evidence type="ECO:0000313" key="8">
    <source>
        <dbReference type="EMBL" id="TCM77616.1"/>
    </source>
</evidence>
<reference evidence="8 9" key="1">
    <citation type="submission" date="2019-03" db="EMBL/GenBank/DDBJ databases">
        <title>Genomic Encyclopedia of Type Strains, Phase IV (KMG-IV): sequencing the most valuable type-strain genomes for metagenomic binning, comparative biology and taxonomic classification.</title>
        <authorList>
            <person name="Goeker M."/>
        </authorList>
    </citation>
    <scope>NUCLEOTIDE SEQUENCE [LARGE SCALE GENOMIC DNA]</scope>
    <source>
        <strain evidence="8 9">DSM 21153</strain>
    </source>
</reference>
<dbReference type="InterPro" id="IPR017583">
    <property type="entry name" value="Tagatose/fructose_Pkinase"/>
</dbReference>
<feature type="domain" description="Carbohydrate kinase PfkB" evidence="7">
    <location>
        <begin position="14"/>
        <end position="298"/>
    </location>
</feature>
<dbReference type="InterPro" id="IPR029056">
    <property type="entry name" value="Ribokinase-like"/>
</dbReference>
<dbReference type="GO" id="GO:0005829">
    <property type="term" value="C:cytosol"/>
    <property type="evidence" value="ECO:0007669"/>
    <property type="project" value="TreeGrafter"/>
</dbReference>
<dbReference type="RefSeq" id="WP_132696464.1">
    <property type="nucleotide sequence ID" value="NZ_SLVM01000029.1"/>
</dbReference>
<dbReference type="PROSITE" id="PS00583">
    <property type="entry name" value="PFKB_KINASES_1"/>
    <property type="match status" value="1"/>
</dbReference>
<dbReference type="CDD" id="cd01164">
    <property type="entry name" value="FruK_PfkB_like"/>
    <property type="match status" value="1"/>
</dbReference>
<keyword evidence="9" id="KW-1185">Reference proteome</keyword>
<sequence length="325" mass="32825">MPEILTVTLNPTVDLSTAVDHVVPGEKLRCAPPVTDPGGGGINVARAIRLLGGESRALVALGGHNGDKLRCLLEGEGIRLIPLQAPGETRLSLAVMEEATGRQFRFVLPGPEWNAAGLKAVLAAITTAVPEGGHVVLSGSVPDGLPDDIAGCIGAKLAARGARLIVDTSGPALARLAEGAEVPPFLLRMDQGEARALSGLALDSRAESAEFAAGLVARGVASVVVVGRGADGSVLAAEGVRLHAVTPPVPVRSKVGAGDSFLGAFALSLSRGEDLATALRWGVAAASAAVMTDATGLCTREDTEALFGRCAVTGLAADRRAPAQG</sequence>
<dbReference type="InterPro" id="IPR011611">
    <property type="entry name" value="PfkB_dom"/>
</dbReference>
<dbReference type="EMBL" id="SLVM01000029">
    <property type="protein sequence ID" value="TCM77616.1"/>
    <property type="molecule type" value="Genomic_DNA"/>
</dbReference>
<evidence type="ECO:0000256" key="5">
    <source>
        <dbReference type="ARBA" id="ARBA00022840"/>
    </source>
</evidence>
<dbReference type="Proteomes" id="UP000295277">
    <property type="component" value="Unassembled WGS sequence"/>
</dbReference>
<dbReference type="GO" id="GO:0003872">
    <property type="term" value="F:6-phosphofructokinase activity"/>
    <property type="evidence" value="ECO:0007669"/>
    <property type="project" value="TreeGrafter"/>
</dbReference>
<evidence type="ECO:0000313" key="9">
    <source>
        <dbReference type="Proteomes" id="UP000295277"/>
    </source>
</evidence>
<dbReference type="PIRSF" id="PIRSF000535">
    <property type="entry name" value="1PFK/6PFK/LacC"/>
    <property type="match status" value="1"/>
</dbReference>
<keyword evidence="4 8" id="KW-0418">Kinase</keyword>
<comment type="caution">
    <text evidence="8">The sequence shown here is derived from an EMBL/GenBank/DDBJ whole genome shotgun (WGS) entry which is preliminary data.</text>
</comment>
<comment type="similarity">
    <text evidence="1 6">Belongs to the carbohydrate kinase PfkB family.</text>
</comment>
<gene>
    <name evidence="8" type="ORF">EV216_12943</name>
</gene>
<dbReference type="Gene3D" id="3.40.1190.20">
    <property type="match status" value="1"/>
</dbReference>
<proteinExistence type="inferred from homology"/>
<dbReference type="SUPFAM" id="SSF53613">
    <property type="entry name" value="Ribokinase-like"/>
    <property type="match status" value="1"/>
</dbReference>
<keyword evidence="2 6" id="KW-0808">Transferase</keyword>
<dbReference type="Pfam" id="PF00294">
    <property type="entry name" value="PfkB"/>
    <property type="match status" value="1"/>
</dbReference>
<dbReference type="GO" id="GO:0005524">
    <property type="term" value="F:ATP binding"/>
    <property type="evidence" value="ECO:0007669"/>
    <property type="project" value="UniProtKB-KW"/>
</dbReference>
<evidence type="ECO:0000256" key="1">
    <source>
        <dbReference type="ARBA" id="ARBA00010688"/>
    </source>
</evidence>
<dbReference type="NCBIfam" id="TIGR03168">
    <property type="entry name" value="1-PFK"/>
    <property type="match status" value="1"/>
</dbReference>
<organism evidence="8 9">
    <name type="scientific">Rhodovulum steppense</name>
    <dbReference type="NCBI Taxonomy" id="540251"/>
    <lineage>
        <taxon>Bacteria</taxon>
        <taxon>Pseudomonadati</taxon>
        <taxon>Pseudomonadota</taxon>
        <taxon>Alphaproteobacteria</taxon>
        <taxon>Rhodobacterales</taxon>
        <taxon>Paracoccaceae</taxon>
        <taxon>Rhodovulum</taxon>
    </lineage>
</organism>
<keyword evidence="5" id="KW-0067">ATP-binding</keyword>
<accession>A0A4R1YKV2</accession>
<evidence type="ECO:0000256" key="6">
    <source>
        <dbReference type="PIRNR" id="PIRNR000535"/>
    </source>
</evidence>
<evidence type="ECO:0000259" key="7">
    <source>
        <dbReference type="Pfam" id="PF00294"/>
    </source>
</evidence>
<name>A0A4R1YKV2_9RHOB</name>